<proteinExistence type="predicted"/>
<comment type="caution">
    <text evidence="2">The sequence shown here is derived from an EMBL/GenBank/DDBJ whole genome shotgun (WGS) entry which is preliminary data.</text>
</comment>
<feature type="chain" id="PRO_5019050828" evidence="1">
    <location>
        <begin position="24"/>
        <end position="81"/>
    </location>
</feature>
<reference evidence="2 3" key="1">
    <citation type="journal article" date="2014" name="Agronomy (Basel)">
        <title>A Draft Genome Sequence for Ensete ventricosum, the Drought-Tolerant Tree Against Hunger.</title>
        <authorList>
            <person name="Harrison J."/>
            <person name="Moore K.A."/>
            <person name="Paszkiewicz K."/>
            <person name="Jones T."/>
            <person name="Grant M."/>
            <person name="Ambacheew D."/>
            <person name="Muzemil S."/>
            <person name="Studholme D.J."/>
        </authorList>
    </citation>
    <scope>NUCLEOTIDE SEQUENCE [LARGE SCALE GENOMIC DNA]</scope>
</reference>
<accession>A0A426X405</accession>
<keyword evidence="1" id="KW-0732">Signal</keyword>
<feature type="signal peptide" evidence="1">
    <location>
        <begin position="1"/>
        <end position="23"/>
    </location>
</feature>
<evidence type="ECO:0000256" key="1">
    <source>
        <dbReference type="SAM" id="SignalP"/>
    </source>
</evidence>
<dbReference type="Proteomes" id="UP000287651">
    <property type="component" value="Unassembled WGS sequence"/>
</dbReference>
<dbReference type="EMBL" id="AMZH03027274">
    <property type="protein sequence ID" value="RRT34217.1"/>
    <property type="molecule type" value="Genomic_DNA"/>
</dbReference>
<sequence>MKEARRAVLVLLLLVPLLPLDHCKIDRYSLPSTPVFLLPLQILARKPEALLSYGMNVVLFLLVSNRPGRADAAGEILQRRP</sequence>
<dbReference type="AlphaFoldDB" id="A0A426X405"/>
<evidence type="ECO:0000313" key="2">
    <source>
        <dbReference type="EMBL" id="RRT34217.1"/>
    </source>
</evidence>
<gene>
    <name evidence="2" type="ORF">B296_00056342</name>
</gene>
<evidence type="ECO:0000313" key="3">
    <source>
        <dbReference type="Proteomes" id="UP000287651"/>
    </source>
</evidence>
<name>A0A426X405_ENSVE</name>
<protein>
    <submittedName>
        <fullName evidence="2">Uncharacterized protein</fullName>
    </submittedName>
</protein>
<organism evidence="2 3">
    <name type="scientific">Ensete ventricosum</name>
    <name type="common">Abyssinian banana</name>
    <name type="synonym">Musa ensete</name>
    <dbReference type="NCBI Taxonomy" id="4639"/>
    <lineage>
        <taxon>Eukaryota</taxon>
        <taxon>Viridiplantae</taxon>
        <taxon>Streptophyta</taxon>
        <taxon>Embryophyta</taxon>
        <taxon>Tracheophyta</taxon>
        <taxon>Spermatophyta</taxon>
        <taxon>Magnoliopsida</taxon>
        <taxon>Liliopsida</taxon>
        <taxon>Zingiberales</taxon>
        <taxon>Musaceae</taxon>
        <taxon>Ensete</taxon>
    </lineage>
</organism>